<feature type="non-terminal residue" evidence="6">
    <location>
        <position position="303"/>
    </location>
</feature>
<dbReference type="GO" id="GO:0072546">
    <property type="term" value="C:EMC complex"/>
    <property type="evidence" value="ECO:0007669"/>
    <property type="project" value="UniProtKB-UniRule"/>
</dbReference>
<dbReference type="InterPro" id="IPR011990">
    <property type="entry name" value="TPR-like_helical_dom_sf"/>
</dbReference>
<evidence type="ECO:0000313" key="7">
    <source>
        <dbReference type="Proteomes" id="UP000298138"/>
    </source>
</evidence>
<dbReference type="InterPro" id="IPR055217">
    <property type="entry name" value="TPR_EMC2"/>
</dbReference>
<evidence type="ECO:0000259" key="5">
    <source>
        <dbReference type="Pfam" id="PF22890"/>
    </source>
</evidence>
<dbReference type="InterPro" id="IPR019734">
    <property type="entry name" value="TPR_rpt"/>
</dbReference>
<dbReference type="EMBL" id="ML220113">
    <property type="protein sequence ID" value="TGZ84377.1"/>
    <property type="molecule type" value="Genomic_DNA"/>
</dbReference>
<protein>
    <recommendedName>
        <fullName evidence="4">ER membrane protein complex subunit 2</fullName>
    </recommendedName>
</protein>
<sequence>MSLLKQILDHLQKHPQPLKTPASSFQLARFAPAFLQSSDSHKDTQETWLVYEQLLLACLCVEDDVSASKLLHTLEQRFGSQRSRIQALKGLYDEAQATDDRELVEVLRWYEKLLQEDPTNLAIEKRRIALLTSLNRRTDAIAALVNLLSHSPTDAEAWAQLAELYRQQGLYQQSIYSLEEVILITPNAYNIFARLGETYYIASPNDPEQLADAVRHFCRAVELCEWYLRGWYGLRLVTGRILKEGQGMKGKEGLDRAKTERLYHVAGERLKTIVRRAKKGDKGWTGFDKGEVLAAEQLVKEGE</sequence>
<proteinExistence type="inferred from homology"/>
<comment type="similarity">
    <text evidence="4">Belongs to the EMC2 family.</text>
</comment>
<dbReference type="InParanoid" id="A0A4S2N5B2"/>
<feature type="repeat" description="TPR" evidence="3">
    <location>
        <begin position="155"/>
        <end position="188"/>
    </location>
</feature>
<dbReference type="Pfam" id="PF22890">
    <property type="entry name" value="TPR_EMC2"/>
    <property type="match status" value="1"/>
</dbReference>
<comment type="subcellular location">
    <subcellularLocation>
        <location evidence="4">Endoplasmic reticulum membrane</location>
        <topology evidence="4">Peripheral membrane protein</topology>
        <orientation evidence="4">Cytoplasmic side</orientation>
    </subcellularLocation>
</comment>
<dbReference type="PANTHER" id="PTHR12760">
    <property type="entry name" value="TETRATRICOPEPTIDE REPEAT PROTEIN"/>
    <property type="match status" value="1"/>
</dbReference>
<keyword evidence="2 3" id="KW-0802">TPR repeat</keyword>
<evidence type="ECO:0000256" key="4">
    <source>
        <dbReference type="RuleBase" id="RU367091"/>
    </source>
</evidence>
<dbReference type="PROSITE" id="PS50005">
    <property type="entry name" value="TPR"/>
    <property type="match status" value="1"/>
</dbReference>
<comment type="function">
    <text evidence="4">Part of the endoplasmic reticulum membrane protein complex (EMC) that enables the energy-independent insertion into endoplasmic reticulum membranes of newly synthesized membrane proteins.</text>
</comment>
<evidence type="ECO:0000313" key="6">
    <source>
        <dbReference type="EMBL" id="TGZ84377.1"/>
    </source>
</evidence>
<dbReference type="Proteomes" id="UP000298138">
    <property type="component" value="Unassembled WGS sequence"/>
</dbReference>
<dbReference type="STRING" id="341454.A0A4S2N5B2"/>
<keyword evidence="4" id="KW-0256">Endoplasmic reticulum</keyword>
<comment type="subunit">
    <text evidence="4">Component of the ER membrane protein complex (EMC).</text>
</comment>
<accession>A0A4S2N5B2</accession>
<dbReference type="AlphaFoldDB" id="A0A4S2N5B2"/>
<keyword evidence="1" id="KW-0677">Repeat</keyword>
<dbReference type="SUPFAM" id="SSF48452">
    <property type="entry name" value="TPR-like"/>
    <property type="match status" value="1"/>
</dbReference>
<keyword evidence="4" id="KW-0472">Membrane</keyword>
<dbReference type="InterPro" id="IPR039856">
    <property type="entry name" value="EMC2-like"/>
</dbReference>
<organism evidence="6 7">
    <name type="scientific">Ascodesmis nigricans</name>
    <dbReference type="NCBI Taxonomy" id="341454"/>
    <lineage>
        <taxon>Eukaryota</taxon>
        <taxon>Fungi</taxon>
        <taxon>Dikarya</taxon>
        <taxon>Ascomycota</taxon>
        <taxon>Pezizomycotina</taxon>
        <taxon>Pezizomycetes</taxon>
        <taxon>Pezizales</taxon>
        <taxon>Ascodesmidaceae</taxon>
        <taxon>Ascodesmis</taxon>
    </lineage>
</organism>
<reference evidence="6 7" key="1">
    <citation type="submission" date="2019-04" db="EMBL/GenBank/DDBJ databases">
        <title>Comparative genomics and transcriptomics to analyze fruiting body development in filamentous ascomycetes.</title>
        <authorList>
            <consortium name="DOE Joint Genome Institute"/>
            <person name="Lutkenhaus R."/>
            <person name="Traeger S."/>
            <person name="Breuer J."/>
            <person name="Kuo A."/>
            <person name="Lipzen A."/>
            <person name="Pangilinan J."/>
            <person name="Dilworth D."/>
            <person name="Sandor L."/>
            <person name="Poggeler S."/>
            <person name="Barry K."/>
            <person name="Grigoriev I.V."/>
            <person name="Nowrousian M."/>
        </authorList>
    </citation>
    <scope>NUCLEOTIDE SEQUENCE [LARGE SCALE GENOMIC DNA]</scope>
    <source>
        <strain evidence="6 7">CBS 389.68</strain>
    </source>
</reference>
<feature type="domain" description="EMC2 TPR-like" evidence="5">
    <location>
        <begin position="72"/>
        <end position="187"/>
    </location>
</feature>
<name>A0A4S2N5B2_9PEZI</name>
<evidence type="ECO:0000256" key="3">
    <source>
        <dbReference type="PROSITE-ProRule" id="PRU00339"/>
    </source>
</evidence>
<evidence type="ECO:0000256" key="2">
    <source>
        <dbReference type="ARBA" id="ARBA00022803"/>
    </source>
</evidence>
<evidence type="ECO:0000256" key="1">
    <source>
        <dbReference type="ARBA" id="ARBA00022737"/>
    </source>
</evidence>
<keyword evidence="7" id="KW-1185">Reference proteome</keyword>
<dbReference type="FunCoup" id="A0A4S2N5B2">
    <property type="interactions" value="186"/>
</dbReference>
<gene>
    <name evidence="6" type="ORF">EX30DRAFT_316293</name>
</gene>
<dbReference type="OrthoDB" id="124397at2759"/>
<dbReference type="Gene3D" id="1.25.40.10">
    <property type="entry name" value="Tetratricopeptide repeat domain"/>
    <property type="match status" value="1"/>
</dbReference>